<keyword evidence="1" id="KW-0812">Transmembrane</keyword>
<dbReference type="Proteomes" id="UP000265703">
    <property type="component" value="Unassembled WGS sequence"/>
</dbReference>
<dbReference type="OrthoDB" id="2338390at2759"/>
<name>A0A397SIM5_9GLOM</name>
<keyword evidence="2" id="KW-0732">Signal</keyword>
<keyword evidence="1" id="KW-1133">Transmembrane helix</keyword>
<organism evidence="3 4">
    <name type="scientific">Glomus cerebriforme</name>
    <dbReference type="NCBI Taxonomy" id="658196"/>
    <lineage>
        <taxon>Eukaryota</taxon>
        <taxon>Fungi</taxon>
        <taxon>Fungi incertae sedis</taxon>
        <taxon>Mucoromycota</taxon>
        <taxon>Glomeromycotina</taxon>
        <taxon>Glomeromycetes</taxon>
        <taxon>Glomerales</taxon>
        <taxon>Glomeraceae</taxon>
        <taxon>Glomus</taxon>
    </lineage>
</organism>
<reference evidence="3 4" key="1">
    <citation type="submission" date="2018-06" db="EMBL/GenBank/DDBJ databases">
        <title>Comparative genomics reveals the genomic features of Rhizophagus irregularis, R. cerebriforme, R. diaphanum and Gigaspora rosea, and their symbiotic lifestyle signature.</title>
        <authorList>
            <person name="Morin E."/>
            <person name="San Clemente H."/>
            <person name="Chen E.C.H."/>
            <person name="De La Providencia I."/>
            <person name="Hainaut M."/>
            <person name="Kuo A."/>
            <person name="Kohler A."/>
            <person name="Murat C."/>
            <person name="Tang N."/>
            <person name="Roy S."/>
            <person name="Loubradou J."/>
            <person name="Henrissat B."/>
            <person name="Grigoriev I.V."/>
            <person name="Corradi N."/>
            <person name="Roux C."/>
            <person name="Martin F.M."/>
        </authorList>
    </citation>
    <scope>NUCLEOTIDE SEQUENCE [LARGE SCALE GENOMIC DNA]</scope>
    <source>
        <strain evidence="3 4">DAOM 227022</strain>
    </source>
</reference>
<gene>
    <name evidence="3" type="ORF">C1645_780893</name>
</gene>
<keyword evidence="1" id="KW-0472">Membrane</keyword>
<evidence type="ECO:0000313" key="4">
    <source>
        <dbReference type="Proteomes" id="UP000265703"/>
    </source>
</evidence>
<keyword evidence="4" id="KW-1185">Reference proteome</keyword>
<feature type="signal peptide" evidence="2">
    <location>
        <begin position="1"/>
        <end position="18"/>
    </location>
</feature>
<proteinExistence type="predicted"/>
<sequence length="246" mass="27458">MRWLLLYKVLLLFGPFTAIVLSCSPEINNKSVISISLSNSPNLRIQLYFGYAKVGNNIVTYDSGDNIPNSDEIFVLTQPIIGSYEFRPFEYFYRTIVVEMTVTNGGPFILNSSTGEDNQRFSIDCESCNNFQTNSANWTQYHSSCIIKNIASNLCMNNEGPTKNVTQIDCTRASRWDLFGITTDLVDSYCTPMKAMNASSDVQISKGGLVGIVFGSIIGTSLVTLIIGYCFIKHHMKTYPKHALNM</sequence>
<dbReference type="AlphaFoldDB" id="A0A397SIM5"/>
<evidence type="ECO:0000256" key="2">
    <source>
        <dbReference type="SAM" id="SignalP"/>
    </source>
</evidence>
<evidence type="ECO:0000313" key="3">
    <source>
        <dbReference type="EMBL" id="RIA85888.1"/>
    </source>
</evidence>
<feature type="transmembrane region" description="Helical" evidence="1">
    <location>
        <begin position="209"/>
        <end position="232"/>
    </location>
</feature>
<dbReference type="CDD" id="cd00161">
    <property type="entry name" value="beta-trefoil_Ricin-like"/>
    <property type="match status" value="1"/>
</dbReference>
<comment type="caution">
    <text evidence="3">The sequence shown here is derived from an EMBL/GenBank/DDBJ whole genome shotgun (WGS) entry which is preliminary data.</text>
</comment>
<feature type="chain" id="PRO_5017412656" evidence="2">
    <location>
        <begin position="19"/>
        <end position="246"/>
    </location>
</feature>
<dbReference type="PROSITE" id="PS51257">
    <property type="entry name" value="PROKAR_LIPOPROTEIN"/>
    <property type="match status" value="1"/>
</dbReference>
<evidence type="ECO:0000256" key="1">
    <source>
        <dbReference type="SAM" id="Phobius"/>
    </source>
</evidence>
<protein>
    <submittedName>
        <fullName evidence="3">Uncharacterized protein</fullName>
    </submittedName>
</protein>
<accession>A0A397SIM5</accession>
<dbReference type="EMBL" id="QKYT01000398">
    <property type="protein sequence ID" value="RIA85888.1"/>
    <property type="molecule type" value="Genomic_DNA"/>
</dbReference>